<keyword evidence="2" id="KW-1185">Reference proteome</keyword>
<reference evidence="1 2" key="1">
    <citation type="submission" date="2023-07" db="EMBL/GenBank/DDBJ databases">
        <title>Genomic Encyclopedia of Type Strains, Phase IV (KMG-IV): sequencing the most valuable type-strain genomes for metagenomic binning, comparative biology and taxonomic classification.</title>
        <authorList>
            <person name="Goeker M."/>
        </authorList>
    </citation>
    <scope>NUCLEOTIDE SEQUENCE [LARGE SCALE GENOMIC DNA]</scope>
    <source>
        <strain evidence="1 2">DSM 29005</strain>
    </source>
</reference>
<accession>A0ABT9Z9X3</accession>
<dbReference type="EMBL" id="JAUSUD010000001">
    <property type="protein sequence ID" value="MDQ0229060.1"/>
    <property type="molecule type" value="Genomic_DNA"/>
</dbReference>
<proteinExistence type="predicted"/>
<sequence length="41" mass="4676">MTAIRYLKVLEVNKVRDVKIVGMLVLEEKIDTEMALKAINS</sequence>
<name>A0ABT9Z9X3_9BACI</name>
<gene>
    <name evidence="1" type="ORF">J2S19_000310</name>
</gene>
<evidence type="ECO:0000313" key="2">
    <source>
        <dbReference type="Proteomes" id="UP001234495"/>
    </source>
</evidence>
<protein>
    <submittedName>
        <fullName evidence="1">Uncharacterized protein</fullName>
    </submittedName>
</protein>
<comment type="caution">
    <text evidence="1">The sequence shown here is derived from an EMBL/GenBank/DDBJ whole genome shotgun (WGS) entry which is preliminary data.</text>
</comment>
<evidence type="ECO:0000313" key="1">
    <source>
        <dbReference type="EMBL" id="MDQ0229060.1"/>
    </source>
</evidence>
<organism evidence="1 2">
    <name type="scientific">Metabacillus malikii</name>
    <dbReference type="NCBI Taxonomy" id="1504265"/>
    <lineage>
        <taxon>Bacteria</taxon>
        <taxon>Bacillati</taxon>
        <taxon>Bacillota</taxon>
        <taxon>Bacilli</taxon>
        <taxon>Bacillales</taxon>
        <taxon>Bacillaceae</taxon>
        <taxon>Metabacillus</taxon>
    </lineage>
</organism>
<dbReference type="Proteomes" id="UP001234495">
    <property type="component" value="Unassembled WGS sequence"/>
</dbReference>